<dbReference type="InterPro" id="IPR050109">
    <property type="entry name" value="HTH-type_TetR-like_transc_reg"/>
</dbReference>
<dbReference type="InterPro" id="IPR009057">
    <property type="entry name" value="Homeodomain-like_sf"/>
</dbReference>
<evidence type="ECO:0000256" key="5">
    <source>
        <dbReference type="SAM" id="MobiDB-lite"/>
    </source>
</evidence>
<organism evidence="7 8">
    <name type="scientific">Glutamicibacter halophytocola</name>
    <dbReference type="NCBI Taxonomy" id="1933880"/>
    <lineage>
        <taxon>Bacteria</taxon>
        <taxon>Bacillati</taxon>
        <taxon>Actinomycetota</taxon>
        <taxon>Actinomycetes</taxon>
        <taxon>Micrococcales</taxon>
        <taxon>Micrococcaceae</taxon>
        <taxon>Glutamicibacter</taxon>
    </lineage>
</organism>
<dbReference type="SUPFAM" id="SSF48498">
    <property type="entry name" value="Tetracyclin repressor-like, C-terminal domain"/>
    <property type="match status" value="1"/>
</dbReference>
<evidence type="ECO:0000256" key="2">
    <source>
        <dbReference type="ARBA" id="ARBA00023015"/>
    </source>
</evidence>
<name>A0ABX5Y9Z4_9MICC</name>
<keyword evidence="1" id="KW-0678">Repressor</keyword>
<protein>
    <submittedName>
        <fullName evidence="7">TetR/AcrR family transcriptional regulator</fullName>
    </submittedName>
</protein>
<keyword evidence="2" id="KW-0805">Transcription regulation</keyword>
<dbReference type="SUPFAM" id="SSF46689">
    <property type="entry name" value="Homeodomain-like"/>
    <property type="match status" value="1"/>
</dbReference>
<sequence>MLKSRTFDATGEHMARPSTPKLSTNAIADAALGLVDARGEFTLPQLAKELSVSASSLYNHVQGKGEIIELMRGRAMAEIELPDLGQVSWQEAVRAIAMEYWASYSKHPRLIPLLTSHTVRDSTTLRVYDALAEALALAGIEPGRRLQAITIIDSFVLGSALDAAAPKIVWEASAESSSYFKEALDAGLADSNRPKATFELGLDMLLGALGRQATADSDGA</sequence>
<dbReference type="PANTHER" id="PTHR30055">
    <property type="entry name" value="HTH-TYPE TRANSCRIPTIONAL REGULATOR RUTR"/>
    <property type="match status" value="1"/>
</dbReference>
<evidence type="ECO:0000313" key="8">
    <source>
        <dbReference type="Proteomes" id="UP000320717"/>
    </source>
</evidence>
<gene>
    <name evidence="7" type="ORF">FQA45_09180</name>
</gene>
<evidence type="ECO:0000313" key="7">
    <source>
        <dbReference type="EMBL" id="QDY66486.1"/>
    </source>
</evidence>
<reference evidence="7 8" key="1">
    <citation type="submission" date="2019-07" db="EMBL/GenBank/DDBJ databases">
        <title>Complete Genome Sequence of drought tolerant Plant Growth-Promoting Rhizobacterium Glutamicibacter halophytocola DR408.</title>
        <authorList>
            <person name="Nishu S.D."/>
            <person name="Lee T.K."/>
        </authorList>
    </citation>
    <scope>NUCLEOTIDE SEQUENCE [LARGE SCALE GENOMIC DNA]</scope>
    <source>
        <strain evidence="7 8">DR408</strain>
    </source>
</reference>
<dbReference type="Gene3D" id="1.10.357.10">
    <property type="entry name" value="Tetracycline Repressor, domain 2"/>
    <property type="match status" value="1"/>
</dbReference>
<dbReference type="InterPro" id="IPR036271">
    <property type="entry name" value="Tet_transcr_reg_TetR-rel_C_sf"/>
</dbReference>
<dbReference type="PANTHER" id="PTHR30055:SF151">
    <property type="entry name" value="TRANSCRIPTIONAL REGULATORY PROTEIN"/>
    <property type="match status" value="1"/>
</dbReference>
<keyword evidence="4" id="KW-0804">Transcription</keyword>
<keyword evidence="3" id="KW-0238">DNA-binding</keyword>
<dbReference type="InterPro" id="IPR003012">
    <property type="entry name" value="Tet_transcr_reg_TetR"/>
</dbReference>
<evidence type="ECO:0000256" key="3">
    <source>
        <dbReference type="ARBA" id="ARBA00023125"/>
    </source>
</evidence>
<feature type="region of interest" description="Disordered" evidence="5">
    <location>
        <begin position="1"/>
        <end position="20"/>
    </location>
</feature>
<dbReference type="InterPro" id="IPR004111">
    <property type="entry name" value="Repressor_TetR_C"/>
</dbReference>
<dbReference type="EMBL" id="CP042260">
    <property type="protein sequence ID" value="QDY66486.1"/>
    <property type="molecule type" value="Genomic_DNA"/>
</dbReference>
<dbReference type="Pfam" id="PF02909">
    <property type="entry name" value="TetR_C_1"/>
    <property type="match status" value="1"/>
</dbReference>
<feature type="domain" description="Tetracycline repressor TetR C-terminal" evidence="6">
    <location>
        <begin position="81"/>
        <end position="206"/>
    </location>
</feature>
<evidence type="ECO:0000259" key="6">
    <source>
        <dbReference type="Pfam" id="PF02909"/>
    </source>
</evidence>
<evidence type="ECO:0000256" key="4">
    <source>
        <dbReference type="ARBA" id="ARBA00023163"/>
    </source>
</evidence>
<proteinExistence type="predicted"/>
<accession>A0ABX5Y9Z4</accession>
<keyword evidence="8" id="KW-1185">Reference proteome</keyword>
<dbReference type="Proteomes" id="UP000320717">
    <property type="component" value="Chromosome"/>
</dbReference>
<dbReference type="PRINTS" id="PR00400">
    <property type="entry name" value="TETREPRESSOR"/>
</dbReference>
<evidence type="ECO:0000256" key="1">
    <source>
        <dbReference type="ARBA" id="ARBA00022491"/>
    </source>
</evidence>